<comment type="caution">
    <text evidence="2">The sequence shown here is derived from an EMBL/GenBank/DDBJ whole genome shotgun (WGS) entry which is preliminary data.</text>
</comment>
<sequence length="152" mass="17011">MRASLYRLPYFSYRHRQLFDARKINTGERPYHHAGRSMAKITTKRTSPLLCMYMYSRAPGRKSPGRRRRANRMAPKSQQECELLRTAVPSRYSKTPQPSASFVVFAVAAHSRAKHTTHTRAHTASGGNGRAAHQPGPSLAVAAKLSTKSSLF</sequence>
<organism evidence="2 3">
    <name type="scientific">Trichoderma arundinaceum</name>
    <dbReference type="NCBI Taxonomy" id="490622"/>
    <lineage>
        <taxon>Eukaryota</taxon>
        <taxon>Fungi</taxon>
        <taxon>Dikarya</taxon>
        <taxon>Ascomycota</taxon>
        <taxon>Pezizomycotina</taxon>
        <taxon>Sordariomycetes</taxon>
        <taxon>Hypocreomycetidae</taxon>
        <taxon>Hypocreales</taxon>
        <taxon>Hypocreaceae</taxon>
        <taxon>Trichoderma</taxon>
    </lineage>
</organism>
<evidence type="ECO:0000256" key="1">
    <source>
        <dbReference type="SAM" id="MobiDB-lite"/>
    </source>
</evidence>
<accession>A0A395NI04</accession>
<feature type="compositionally biased region" description="Basic residues" evidence="1">
    <location>
        <begin position="59"/>
        <end position="71"/>
    </location>
</feature>
<feature type="region of interest" description="Disordered" evidence="1">
    <location>
        <begin position="57"/>
        <end position="80"/>
    </location>
</feature>
<proteinExistence type="predicted"/>
<name>A0A395NI04_TRIAR</name>
<dbReference type="AlphaFoldDB" id="A0A395NI04"/>
<evidence type="ECO:0000313" key="2">
    <source>
        <dbReference type="EMBL" id="RFU75477.1"/>
    </source>
</evidence>
<evidence type="ECO:0000313" key="3">
    <source>
        <dbReference type="Proteomes" id="UP000266272"/>
    </source>
</evidence>
<protein>
    <submittedName>
        <fullName evidence="2">Uncharacterized protein</fullName>
    </submittedName>
</protein>
<gene>
    <name evidence="2" type="ORF">TARUN_6773</name>
</gene>
<dbReference type="EMBL" id="PXOA01000434">
    <property type="protein sequence ID" value="RFU75477.1"/>
    <property type="molecule type" value="Genomic_DNA"/>
</dbReference>
<keyword evidence="3" id="KW-1185">Reference proteome</keyword>
<dbReference type="Proteomes" id="UP000266272">
    <property type="component" value="Unassembled WGS sequence"/>
</dbReference>
<reference evidence="2 3" key="1">
    <citation type="journal article" date="2018" name="PLoS Pathog.">
        <title>Evolution of structural diversity of trichothecenes, a family of toxins produced by plant pathogenic and entomopathogenic fungi.</title>
        <authorList>
            <person name="Proctor R.H."/>
            <person name="McCormick S.P."/>
            <person name="Kim H.S."/>
            <person name="Cardoza R.E."/>
            <person name="Stanley A.M."/>
            <person name="Lindo L."/>
            <person name="Kelly A."/>
            <person name="Brown D.W."/>
            <person name="Lee T."/>
            <person name="Vaughan M.M."/>
            <person name="Alexander N.J."/>
            <person name="Busman M."/>
            <person name="Gutierrez S."/>
        </authorList>
    </citation>
    <scope>NUCLEOTIDE SEQUENCE [LARGE SCALE GENOMIC DNA]</scope>
    <source>
        <strain evidence="2 3">IBT 40837</strain>
    </source>
</reference>